<dbReference type="EMBL" id="BAABIB010000184">
    <property type="protein sequence ID" value="GAA4672412.1"/>
    <property type="molecule type" value="Genomic_DNA"/>
</dbReference>
<organism evidence="2 3">
    <name type="scientific">Amycolatopsis dongchuanensis</name>
    <dbReference type="NCBI Taxonomy" id="1070866"/>
    <lineage>
        <taxon>Bacteria</taxon>
        <taxon>Bacillati</taxon>
        <taxon>Actinomycetota</taxon>
        <taxon>Actinomycetes</taxon>
        <taxon>Pseudonocardiales</taxon>
        <taxon>Pseudonocardiaceae</taxon>
        <taxon>Amycolatopsis</taxon>
    </lineage>
</organism>
<accession>A0ABP8VUW8</accession>
<comment type="caution">
    <text evidence="2">The sequence shown here is derived from an EMBL/GenBank/DDBJ whole genome shotgun (WGS) entry which is preliminary data.</text>
</comment>
<keyword evidence="3" id="KW-1185">Reference proteome</keyword>
<name>A0ABP8VUW8_9PSEU</name>
<gene>
    <name evidence="2" type="ORF">GCM10023214_78840</name>
</gene>
<sequence length="63" mass="6868">MSSVQLASSDEGRVPVVVIRKAALPPRVSDFEDLVPSLAEQRAQRRRLRSLAPDKRSGLRGAA</sequence>
<dbReference type="RefSeq" id="WP_346057009.1">
    <property type="nucleotide sequence ID" value="NZ_BAABIB010000184.1"/>
</dbReference>
<proteinExistence type="predicted"/>
<evidence type="ECO:0000256" key="1">
    <source>
        <dbReference type="SAM" id="MobiDB-lite"/>
    </source>
</evidence>
<evidence type="ECO:0000313" key="3">
    <source>
        <dbReference type="Proteomes" id="UP001500192"/>
    </source>
</evidence>
<evidence type="ECO:0000313" key="2">
    <source>
        <dbReference type="EMBL" id="GAA4672412.1"/>
    </source>
</evidence>
<protein>
    <submittedName>
        <fullName evidence="2">Uncharacterized protein</fullName>
    </submittedName>
</protein>
<dbReference type="Proteomes" id="UP001500192">
    <property type="component" value="Unassembled WGS sequence"/>
</dbReference>
<reference evidence="3" key="1">
    <citation type="journal article" date="2019" name="Int. J. Syst. Evol. Microbiol.">
        <title>The Global Catalogue of Microorganisms (GCM) 10K type strain sequencing project: providing services to taxonomists for standard genome sequencing and annotation.</title>
        <authorList>
            <consortium name="The Broad Institute Genomics Platform"/>
            <consortium name="The Broad Institute Genome Sequencing Center for Infectious Disease"/>
            <person name="Wu L."/>
            <person name="Ma J."/>
        </authorList>
    </citation>
    <scope>NUCLEOTIDE SEQUENCE [LARGE SCALE GENOMIC DNA]</scope>
    <source>
        <strain evidence="3">JCM 18054</strain>
    </source>
</reference>
<feature type="region of interest" description="Disordered" evidence="1">
    <location>
        <begin position="44"/>
        <end position="63"/>
    </location>
</feature>